<protein>
    <recommendedName>
        <fullName evidence="3">Arrestin-like N-terminal domain-containing protein</fullName>
    </recommendedName>
</protein>
<dbReference type="OrthoDB" id="2586076at2759"/>
<accession>A0A2G8RQR6</accession>
<reference evidence="1 2" key="1">
    <citation type="journal article" date="2015" name="Sci. Rep.">
        <title>Chromosome-level genome map provides insights into diverse defense mechanisms in the medicinal fungus Ganoderma sinense.</title>
        <authorList>
            <person name="Zhu Y."/>
            <person name="Xu J."/>
            <person name="Sun C."/>
            <person name="Zhou S."/>
            <person name="Xu H."/>
            <person name="Nelson D.R."/>
            <person name="Qian J."/>
            <person name="Song J."/>
            <person name="Luo H."/>
            <person name="Xiang L."/>
            <person name="Li Y."/>
            <person name="Xu Z."/>
            <person name="Ji A."/>
            <person name="Wang L."/>
            <person name="Lu S."/>
            <person name="Hayward A."/>
            <person name="Sun W."/>
            <person name="Li X."/>
            <person name="Schwartz D.C."/>
            <person name="Wang Y."/>
            <person name="Chen S."/>
        </authorList>
    </citation>
    <scope>NUCLEOTIDE SEQUENCE [LARGE SCALE GENOMIC DNA]</scope>
    <source>
        <strain evidence="1 2">ZZ0214-1</strain>
    </source>
</reference>
<comment type="caution">
    <text evidence="1">The sequence shown here is derived from an EMBL/GenBank/DDBJ whole genome shotgun (WGS) entry which is preliminary data.</text>
</comment>
<dbReference type="AlphaFoldDB" id="A0A2G8RQR6"/>
<name>A0A2G8RQR6_9APHY</name>
<keyword evidence="2" id="KW-1185">Reference proteome</keyword>
<evidence type="ECO:0000313" key="1">
    <source>
        <dbReference type="EMBL" id="PIL23847.1"/>
    </source>
</evidence>
<proteinExistence type="predicted"/>
<dbReference type="EMBL" id="AYKW01000067">
    <property type="protein sequence ID" value="PIL23847.1"/>
    <property type="molecule type" value="Genomic_DNA"/>
</dbReference>
<evidence type="ECO:0000313" key="2">
    <source>
        <dbReference type="Proteomes" id="UP000230002"/>
    </source>
</evidence>
<evidence type="ECO:0008006" key="3">
    <source>
        <dbReference type="Google" id="ProtNLM"/>
    </source>
</evidence>
<gene>
    <name evidence="1" type="ORF">GSI_13598</name>
</gene>
<dbReference type="Proteomes" id="UP000230002">
    <property type="component" value="Unassembled WGS sequence"/>
</dbReference>
<sequence>MDADLPPSYVALTSPASPAPLYSERPSTAERVLITERHPTGLAPVAQGQKHIYRTDHLEVRLHPPHWGLALPAYGFAGIVDGLITFRKSCSHVIEVSVSLQGAINTSASQHATVAVPGVSRVVVLRKKQVVYAAPHKQSATLKGEFAFAIRFPTYIDGQEDPLPPSYTVYQPGISTEIHYSLRVDITRKGLRRHEKLVIPVLYLPKSRPIVPPMEELPWTHTDTLIDSDRMSTTILRPSWLPRQEAAQRQEDLPRISLTMAATKCFASGDTIAILLKIESPRSPALAKLLSHNAHLSLVKRQKTWISLGAQISIREQCLSRAELYLADDSQEGIAYLRLEVQAGESGRETSWRVKDSVAVEARNIPFCPRS</sequence>
<organism evidence="1 2">
    <name type="scientific">Ganoderma sinense ZZ0214-1</name>
    <dbReference type="NCBI Taxonomy" id="1077348"/>
    <lineage>
        <taxon>Eukaryota</taxon>
        <taxon>Fungi</taxon>
        <taxon>Dikarya</taxon>
        <taxon>Basidiomycota</taxon>
        <taxon>Agaricomycotina</taxon>
        <taxon>Agaricomycetes</taxon>
        <taxon>Polyporales</taxon>
        <taxon>Polyporaceae</taxon>
        <taxon>Ganoderma</taxon>
    </lineage>
</organism>
<dbReference type="STRING" id="1077348.A0A2G8RQR6"/>